<proteinExistence type="predicted"/>
<dbReference type="HOGENOM" id="CLU_2342229_0_0_9"/>
<dbReference type="OrthoDB" id="1787092at2"/>
<name>F6DKJ7_DESRL</name>
<dbReference type="EMBL" id="CP002780">
    <property type="protein sequence ID" value="AEG59257.1"/>
    <property type="molecule type" value="Genomic_DNA"/>
</dbReference>
<evidence type="ECO:0000313" key="2">
    <source>
        <dbReference type="Proteomes" id="UP000009234"/>
    </source>
</evidence>
<organism evidence="1 2">
    <name type="scientific">Desulforamulus ruminis (strain ATCC 23193 / DSM 2154 / NCIMB 8452 / DL)</name>
    <name type="common">Desulfotomaculum ruminis</name>
    <dbReference type="NCBI Taxonomy" id="696281"/>
    <lineage>
        <taxon>Bacteria</taxon>
        <taxon>Bacillati</taxon>
        <taxon>Bacillota</taxon>
        <taxon>Clostridia</taxon>
        <taxon>Eubacteriales</taxon>
        <taxon>Peptococcaceae</taxon>
        <taxon>Desulforamulus</taxon>
    </lineage>
</organism>
<dbReference type="RefSeq" id="WP_013841028.1">
    <property type="nucleotide sequence ID" value="NC_015589.1"/>
</dbReference>
<sequence length="97" mass="11335">MRKARSLASLEELDRNVLLFVKEHASPDGMLIYPLREMGKNLGYSELEVNQALRNLESLKLLDYREGEHPEDPNMIIYKEEWLDIFTQVQEQGTVID</sequence>
<protein>
    <recommendedName>
        <fullName evidence="3">MarR family transcriptional regulator</fullName>
    </recommendedName>
</protein>
<evidence type="ECO:0000313" key="1">
    <source>
        <dbReference type="EMBL" id="AEG59257.1"/>
    </source>
</evidence>
<accession>F6DKJ7</accession>
<dbReference type="Proteomes" id="UP000009234">
    <property type="component" value="Chromosome"/>
</dbReference>
<dbReference type="AlphaFoldDB" id="F6DKJ7"/>
<keyword evidence="2" id="KW-1185">Reference proteome</keyword>
<dbReference type="KEGG" id="dru:Desru_0982"/>
<reference evidence="1 2" key="2">
    <citation type="journal article" date="2012" name="Stand. Genomic Sci.">
        <title>Complete genome sequence of the sulfate-reducing firmicute Desulfotomaculum ruminis type strain (DL(T)).</title>
        <authorList>
            <person name="Spring S."/>
            <person name="Visser M."/>
            <person name="Lu M."/>
            <person name="Copeland A."/>
            <person name="Lapidus A."/>
            <person name="Lucas S."/>
            <person name="Cheng J.F."/>
            <person name="Han C."/>
            <person name="Tapia R."/>
            <person name="Goodwin L.A."/>
            <person name="Pitluck S."/>
            <person name="Ivanova N."/>
            <person name="Land M."/>
            <person name="Hauser L."/>
            <person name="Larimer F."/>
            <person name="Rohde M."/>
            <person name="Goker M."/>
            <person name="Detter J.C."/>
            <person name="Kyrpides N.C."/>
            <person name="Woyke T."/>
            <person name="Schaap P.J."/>
            <person name="Plugge C.M."/>
            <person name="Muyzer G."/>
            <person name="Kuever J."/>
            <person name="Pereira I.A."/>
            <person name="Parshina S.N."/>
            <person name="Bernier-Latmani R."/>
            <person name="Stams A.J."/>
            <person name="Klenk H.P."/>
        </authorList>
    </citation>
    <scope>NUCLEOTIDE SEQUENCE [LARGE SCALE GENOMIC DNA]</scope>
    <source>
        <strain evidence="2">ATCC 23193 / DSM 2154 / NCIB 8452 / DL</strain>
    </source>
</reference>
<gene>
    <name evidence="1" type="ordered locus">Desru_0982</name>
</gene>
<evidence type="ECO:0008006" key="3">
    <source>
        <dbReference type="Google" id="ProtNLM"/>
    </source>
</evidence>
<reference evidence="2" key="1">
    <citation type="submission" date="2011-05" db="EMBL/GenBank/DDBJ databases">
        <title>Complete sequence of Desulfotomaculum ruminis DSM 2154.</title>
        <authorList>
            <person name="Lucas S."/>
            <person name="Copeland A."/>
            <person name="Lapidus A."/>
            <person name="Cheng J.-F."/>
            <person name="Goodwin L."/>
            <person name="Pitluck S."/>
            <person name="Lu M."/>
            <person name="Detter J.C."/>
            <person name="Han C."/>
            <person name="Tapia R."/>
            <person name="Land M."/>
            <person name="Hauser L."/>
            <person name="Kyrpides N."/>
            <person name="Ivanova N."/>
            <person name="Mikhailova N."/>
            <person name="Pagani I."/>
            <person name="Stams A.J.M."/>
            <person name="Plugge C.M."/>
            <person name="Muyzer G."/>
            <person name="Kuever J."/>
            <person name="Parshina S.N."/>
            <person name="Ivanova A.E."/>
            <person name="Nazina T.N."/>
            <person name="Brambilla E."/>
            <person name="Spring S."/>
            <person name="Klenk H.-P."/>
            <person name="Woyke T."/>
        </authorList>
    </citation>
    <scope>NUCLEOTIDE SEQUENCE [LARGE SCALE GENOMIC DNA]</scope>
    <source>
        <strain evidence="2">ATCC 23193 / DSM 2154 / NCIB 8452 / DL</strain>
    </source>
</reference>
<dbReference type="STRING" id="696281.Desru_0982"/>